<organism evidence="1 2">
    <name type="scientific">Bodo saltans</name>
    <name type="common">Flagellated protozoan</name>
    <dbReference type="NCBI Taxonomy" id="75058"/>
    <lineage>
        <taxon>Eukaryota</taxon>
        <taxon>Discoba</taxon>
        <taxon>Euglenozoa</taxon>
        <taxon>Kinetoplastea</taxon>
        <taxon>Metakinetoplastina</taxon>
        <taxon>Eubodonida</taxon>
        <taxon>Bodonidae</taxon>
        <taxon>Bodo</taxon>
    </lineage>
</organism>
<reference evidence="2" key="1">
    <citation type="submission" date="2015-09" db="EMBL/GenBank/DDBJ databases">
        <authorList>
            <consortium name="Pathogen Informatics"/>
        </authorList>
    </citation>
    <scope>NUCLEOTIDE SEQUENCE [LARGE SCALE GENOMIC DNA]</scope>
    <source>
        <strain evidence="2">Lake Konstanz</strain>
    </source>
</reference>
<dbReference type="EMBL" id="CYKH01001901">
    <property type="protein sequence ID" value="CUG91239.1"/>
    <property type="molecule type" value="Genomic_DNA"/>
</dbReference>
<proteinExistence type="predicted"/>
<protein>
    <submittedName>
        <fullName evidence="1">Uncharacterized protein</fullName>
    </submittedName>
</protein>
<dbReference type="VEuPathDB" id="TriTrypDB:BSAL_30895"/>
<sequence>MTYLQRDNEKTLGELQRDVEAVRVAMREEKKAQMILELVIEKRKAALKRTLEILTPHAVTQEQQDELIGIFSAKPPTVLLEAQIPFTPIVLALGTGRLVSMQELNACNNEFVTDDAVVALGHIIGASPHAHNLEAVILGGTSVTCRGLEAVIEGAVRRRERLGNLCPPFVLHAFNTEMFRDPPACQAALKKLIADVSAKYSNITIEL</sequence>
<evidence type="ECO:0000313" key="1">
    <source>
        <dbReference type="EMBL" id="CUG91239.1"/>
    </source>
</evidence>
<dbReference type="AlphaFoldDB" id="A0A0S4JIF8"/>
<dbReference type="Proteomes" id="UP000051952">
    <property type="component" value="Unassembled WGS sequence"/>
</dbReference>
<accession>A0A0S4JIF8</accession>
<name>A0A0S4JIF8_BODSA</name>
<evidence type="ECO:0000313" key="2">
    <source>
        <dbReference type="Proteomes" id="UP000051952"/>
    </source>
</evidence>
<gene>
    <name evidence="1" type="ORF">BSAL_30895</name>
</gene>
<keyword evidence="2" id="KW-1185">Reference proteome</keyword>